<feature type="compositionally biased region" description="Basic and acidic residues" evidence="2">
    <location>
        <begin position="29"/>
        <end position="38"/>
    </location>
</feature>
<dbReference type="OrthoDB" id="9782542at2"/>
<keyword evidence="3" id="KW-0812">Transmembrane</keyword>
<sequence>METGGDGGRSLTDAVRDTSASEVPARAGTQDRGRRDEGAAADPTPRPRPDTPDTDADGAVVGNGVGNGDGGKTGRGAPAKRRRRRWPLVLAGVTAALLGLVLAGAGWLWWKTEQTFDSVDRIPDALPDLPEEEQPAPSAGDAQIYLLIGLDAEWEPDAEPGPAWQAGAARSDTMMLMHIPGDRSSATLVSIPRDTWVEIPGHGEAKLNAAYSWGGTPLLVQTVQDYTDLRIDHLAVLDWSGFRELTDAVGGVTIDGERMTGEQALAYVRERRNLPEGDFDRTRRQQHFLRSLLAQTLSGGTMTDMGRLNGLMETVGEVVSVDDRLSNGDLRTLAWELRSLRSSEVNFMNAPVIGTDTVQGQSVVLLDWEAAAPLWDAMRDDTMDEFLASGDAPPLLGEAVR</sequence>
<dbReference type="STRING" id="910347.SAMN05421773_101141"/>
<reference evidence="5 6" key="1">
    <citation type="submission" date="2016-10" db="EMBL/GenBank/DDBJ databases">
        <authorList>
            <person name="de Groot N.N."/>
        </authorList>
    </citation>
    <scope>NUCLEOTIDE SEQUENCE [LARGE SCALE GENOMIC DNA]</scope>
    <source>
        <strain evidence="5 6">CGMCC 4.5739</strain>
    </source>
</reference>
<evidence type="ECO:0000313" key="5">
    <source>
        <dbReference type="EMBL" id="SFB82329.1"/>
    </source>
</evidence>
<keyword evidence="3" id="KW-0472">Membrane</keyword>
<comment type="similarity">
    <text evidence="1">Belongs to the LytR/CpsA/Psr (LCP) family.</text>
</comment>
<proteinExistence type="inferred from homology"/>
<keyword evidence="6" id="KW-1185">Reference proteome</keyword>
<dbReference type="Pfam" id="PF03816">
    <property type="entry name" value="LytR_cpsA_psr"/>
    <property type="match status" value="1"/>
</dbReference>
<dbReference type="InterPro" id="IPR050922">
    <property type="entry name" value="LytR/CpsA/Psr_CW_biosynth"/>
</dbReference>
<evidence type="ECO:0000313" key="6">
    <source>
        <dbReference type="Proteomes" id="UP000199207"/>
    </source>
</evidence>
<dbReference type="PANTHER" id="PTHR33392">
    <property type="entry name" value="POLYISOPRENYL-TEICHOIC ACID--PEPTIDOGLYCAN TEICHOIC ACID TRANSFERASE TAGU"/>
    <property type="match status" value="1"/>
</dbReference>
<name>A0A1I1E513_9ACTN</name>
<dbReference type="RefSeq" id="WP_093836612.1">
    <property type="nucleotide sequence ID" value="NZ_FOLM01000001.1"/>
</dbReference>
<feature type="transmembrane region" description="Helical" evidence="3">
    <location>
        <begin position="88"/>
        <end position="110"/>
    </location>
</feature>
<feature type="compositionally biased region" description="Gly residues" evidence="2">
    <location>
        <begin position="61"/>
        <end position="74"/>
    </location>
</feature>
<dbReference type="Gene3D" id="3.40.630.190">
    <property type="entry name" value="LCP protein"/>
    <property type="match status" value="1"/>
</dbReference>
<evidence type="ECO:0000256" key="3">
    <source>
        <dbReference type="SAM" id="Phobius"/>
    </source>
</evidence>
<gene>
    <name evidence="5" type="ORF">SAMN05421773_101141</name>
</gene>
<dbReference type="NCBIfam" id="TIGR00350">
    <property type="entry name" value="lytR_cpsA_psr"/>
    <property type="match status" value="1"/>
</dbReference>
<keyword evidence="3" id="KW-1133">Transmembrane helix</keyword>
<feature type="domain" description="Cell envelope-related transcriptional attenuator" evidence="4">
    <location>
        <begin position="170"/>
        <end position="296"/>
    </location>
</feature>
<evidence type="ECO:0000259" key="4">
    <source>
        <dbReference type="Pfam" id="PF03816"/>
    </source>
</evidence>
<dbReference type="PANTHER" id="PTHR33392:SF6">
    <property type="entry name" value="POLYISOPRENYL-TEICHOIC ACID--PEPTIDOGLYCAN TEICHOIC ACID TRANSFERASE TAGU"/>
    <property type="match status" value="1"/>
</dbReference>
<dbReference type="InterPro" id="IPR004474">
    <property type="entry name" value="LytR_CpsA_psr"/>
</dbReference>
<accession>A0A1I1E513</accession>
<dbReference type="EMBL" id="FOLM01000001">
    <property type="protein sequence ID" value="SFB82329.1"/>
    <property type="molecule type" value="Genomic_DNA"/>
</dbReference>
<dbReference type="Proteomes" id="UP000199207">
    <property type="component" value="Unassembled WGS sequence"/>
</dbReference>
<protein>
    <submittedName>
        <fullName evidence="5">Cell envelope-related function transcriptional attenuator common domain-containing protein</fullName>
    </submittedName>
</protein>
<dbReference type="AlphaFoldDB" id="A0A1I1E513"/>
<evidence type="ECO:0000256" key="2">
    <source>
        <dbReference type="SAM" id="MobiDB-lite"/>
    </source>
</evidence>
<organism evidence="5 6">
    <name type="scientific">Streptomyces aidingensis</name>
    <dbReference type="NCBI Taxonomy" id="910347"/>
    <lineage>
        <taxon>Bacteria</taxon>
        <taxon>Bacillati</taxon>
        <taxon>Actinomycetota</taxon>
        <taxon>Actinomycetes</taxon>
        <taxon>Kitasatosporales</taxon>
        <taxon>Streptomycetaceae</taxon>
        <taxon>Streptomyces</taxon>
    </lineage>
</organism>
<evidence type="ECO:0000256" key="1">
    <source>
        <dbReference type="ARBA" id="ARBA00006068"/>
    </source>
</evidence>
<feature type="region of interest" description="Disordered" evidence="2">
    <location>
        <begin position="1"/>
        <end position="81"/>
    </location>
</feature>